<sequence>MSPQEADSAAAETVALEWLRMLSMEERLISPEMVRAAHAHPRLRVLSPTVSHGSLQLSRCTRSPWTRDVPALFRRSGGGYTIVHFGHGGIIGEPDTIEEAIDLIVANLQPGYGPAVDGTADDL</sequence>
<dbReference type="InterPro" id="IPR045682">
    <property type="entry name" value="DUF6193"/>
</dbReference>
<evidence type="ECO:0000313" key="2">
    <source>
        <dbReference type="Proteomes" id="UP000195755"/>
    </source>
</evidence>
<dbReference type="Proteomes" id="UP000195755">
    <property type="component" value="Chromosome"/>
</dbReference>
<dbReference type="EMBL" id="CP021744">
    <property type="protein sequence ID" value="ARZ66949.1"/>
    <property type="molecule type" value="Genomic_DNA"/>
</dbReference>
<dbReference type="OrthoDB" id="3378006at2"/>
<dbReference type="RefSeq" id="WP_087925479.1">
    <property type="nucleotide sequence ID" value="NZ_CP021744.1"/>
</dbReference>
<dbReference type="Pfam" id="PF19692">
    <property type="entry name" value="DUF6193"/>
    <property type="match status" value="1"/>
</dbReference>
<organism evidence="1 2">
    <name type="scientific">Streptomyces albireticuli</name>
    <dbReference type="NCBI Taxonomy" id="1940"/>
    <lineage>
        <taxon>Bacteria</taxon>
        <taxon>Bacillati</taxon>
        <taxon>Actinomycetota</taxon>
        <taxon>Actinomycetes</taxon>
        <taxon>Kitasatosporales</taxon>
        <taxon>Streptomycetaceae</taxon>
        <taxon>Streptomyces</taxon>
    </lineage>
</organism>
<dbReference type="KEGG" id="salj:SMD11_1288"/>
<name>A0A1Z2KY42_9ACTN</name>
<proteinExistence type="predicted"/>
<evidence type="ECO:0000313" key="1">
    <source>
        <dbReference type="EMBL" id="ARZ66949.1"/>
    </source>
</evidence>
<reference evidence="1 2" key="1">
    <citation type="submission" date="2017-06" db="EMBL/GenBank/DDBJ databases">
        <title>Streptomyces albireticuli Genome sequencing and assembly.</title>
        <authorList>
            <person name="Wang Y."/>
            <person name="Du B."/>
            <person name="Ding Y."/>
            <person name="Liu H."/>
            <person name="Hou Q."/>
            <person name="Liu K."/>
            <person name="Yao L."/>
            <person name="Wang C."/>
        </authorList>
    </citation>
    <scope>NUCLEOTIDE SEQUENCE [LARGE SCALE GENOMIC DNA]</scope>
    <source>
        <strain evidence="1 2">MDJK11</strain>
    </source>
</reference>
<dbReference type="AlphaFoldDB" id="A0A1Z2KY42"/>
<gene>
    <name evidence="1" type="ORF">SMD11_1288</name>
</gene>
<protein>
    <submittedName>
        <fullName evidence="1">Uncharacterized protein</fullName>
    </submittedName>
</protein>
<accession>A0A1Z2KY42</accession>